<name>A0ABW5XI69_9MICO</name>
<dbReference type="Pfam" id="PF03807">
    <property type="entry name" value="F420_oxidored"/>
    <property type="match status" value="1"/>
</dbReference>
<sequence>MTVAVYGFIGVGNMGGAIVHGLIDGGVVAASDIVFSSRSKAERDAFAQATGTRALDTNVEVAAAADVLILAVKPQVLGVVAAEIRETLAEKKPFIVSIAAGLSLDNLAELVGSEQRIARVMPNVNSRIGQGMSGICANKLATDEDHTAVRRVFESIGEVVEVPESQFSAFTAIAGSSPAWAFLFIDALARGAVAAGMPKATATKIAAQAVLGSAALVKESDESPWNLIDQVCSPGGTTVAGLMSLESNAFLSNVADAVKATIARDQELSS</sequence>
<dbReference type="Pfam" id="PF14748">
    <property type="entry name" value="P5CR_dimer"/>
    <property type="match status" value="1"/>
</dbReference>
<evidence type="ECO:0000313" key="9">
    <source>
        <dbReference type="EMBL" id="MFD2841094.1"/>
    </source>
</evidence>
<evidence type="ECO:0000256" key="6">
    <source>
        <dbReference type="RuleBase" id="RU003903"/>
    </source>
</evidence>
<dbReference type="Gene3D" id="1.10.3730.10">
    <property type="entry name" value="ProC C-terminal domain-like"/>
    <property type="match status" value="1"/>
</dbReference>
<evidence type="ECO:0000256" key="4">
    <source>
        <dbReference type="HAMAP-Rule" id="MF_01925"/>
    </source>
</evidence>
<reference evidence="10" key="1">
    <citation type="journal article" date="2019" name="Int. J. Syst. Evol. Microbiol.">
        <title>The Global Catalogue of Microorganisms (GCM) 10K type strain sequencing project: providing services to taxonomists for standard genome sequencing and annotation.</title>
        <authorList>
            <consortium name="The Broad Institute Genomics Platform"/>
            <consortium name="The Broad Institute Genome Sequencing Center for Infectious Disease"/>
            <person name="Wu L."/>
            <person name="Ma J."/>
        </authorList>
    </citation>
    <scope>NUCLEOTIDE SEQUENCE [LARGE SCALE GENOMIC DNA]</scope>
    <source>
        <strain evidence="10">KCTC 33576</strain>
    </source>
</reference>
<dbReference type="EC" id="1.5.1.2" evidence="4 5"/>
<evidence type="ECO:0000256" key="5">
    <source>
        <dbReference type="NCBIfam" id="TIGR00112"/>
    </source>
</evidence>
<dbReference type="InterPro" id="IPR036291">
    <property type="entry name" value="NAD(P)-bd_dom_sf"/>
</dbReference>
<dbReference type="InterPro" id="IPR053790">
    <property type="entry name" value="P5CR-like_CS"/>
</dbReference>
<keyword evidence="3 4" id="KW-0560">Oxidoreductase</keyword>
<dbReference type="PROSITE" id="PS00521">
    <property type="entry name" value="P5CR"/>
    <property type="match status" value="1"/>
</dbReference>
<dbReference type="InterPro" id="IPR028939">
    <property type="entry name" value="P5C_Rdtase_cat_N"/>
</dbReference>
<dbReference type="Proteomes" id="UP001597391">
    <property type="component" value="Unassembled WGS sequence"/>
</dbReference>
<dbReference type="InterPro" id="IPR000304">
    <property type="entry name" value="Pyrroline-COOH_reductase"/>
</dbReference>
<dbReference type="SUPFAM" id="SSF51735">
    <property type="entry name" value="NAD(P)-binding Rossmann-fold domains"/>
    <property type="match status" value="1"/>
</dbReference>
<evidence type="ECO:0000259" key="8">
    <source>
        <dbReference type="Pfam" id="PF14748"/>
    </source>
</evidence>
<proteinExistence type="inferred from homology"/>
<evidence type="ECO:0000256" key="2">
    <source>
        <dbReference type="ARBA" id="ARBA00022857"/>
    </source>
</evidence>
<gene>
    <name evidence="4 9" type="primary">proC</name>
    <name evidence="9" type="ORF">ACFSYH_11035</name>
</gene>
<comment type="caution">
    <text evidence="9">The sequence shown here is derived from an EMBL/GenBank/DDBJ whole genome shotgun (WGS) entry which is preliminary data.</text>
</comment>
<comment type="subcellular location">
    <subcellularLocation>
        <location evidence="4">Cytoplasm</location>
    </subcellularLocation>
</comment>
<keyword evidence="4 6" id="KW-0028">Amino-acid biosynthesis</keyword>
<keyword evidence="10" id="KW-1185">Reference proteome</keyword>
<dbReference type="PANTHER" id="PTHR11645:SF0">
    <property type="entry name" value="PYRROLINE-5-CARBOXYLATE REDUCTASE 3"/>
    <property type="match status" value="1"/>
</dbReference>
<keyword evidence="2 4" id="KW-0521">NADP</keyword>
<dbReference type="Gene3D" id="3.40.50.720">
    <property type="entry name" value="NAD(P)-binding Rossmann-like Domain"/>
    <property type="match status" value="1"/>
</dbReference>
<keyword evidence="4 6" id="KW-0641">Proline biosynthesis</keyword>
<evidence type="ECO:0000256" key="1">
    <source>
        <dbReference type="ARBA" id="ARBA00005525"/>
    </source>
</evidence>
<dbReference type="HAMAP" id="MF_01925">
    <property type="entry name" value="P5C_reductase"/>
    <property type="match status" value="1"/>
</dbReference>
<dbReference type="InterPro" id="IPR029036">
    <property type="entry name" value="P5CR_dimer"/>
</dbReference>
<evidence type="ECO:0000259" key="7">
    <source>
        <dbReference type="Pfam" id="PF03807"/>
    </source>
</evidence>
<dbReference type="SUPFAM" id="SSF48179">
    <property type="entry name" value="6-phosphogluconate dehydrogenase C-terminal domain-like"/>
    <property type="match status" value="1"/>
</dbReference>
<keyword evidence="4" id="KW-0963">Cytoplasm</keyword>
<evidence type="ECO:0000256" key="3">
    <source>
        <dbReference type="ARBA" id="ARBA00023002"/>
    </source>
</evidence>
<comment type="function">
    <text evidence="4">Catalyzes the reduction of 1-pyrroline-5-carboxylate (PCA) to L-proline.</text>
</comment>
<feature type="domain" description="Pyrroline-5-carboxylate reductase dimerisation" evidence="8">
    <location>
        <begin position="164"/>
        <end position="268"/>
    </location>
</feature>
<dbReference type="GO" id="GO:0004735">
    <property type="term" value="F:pyrroline-5-carboxylate reductase activity"/>
    <property type="evidence" value="ECO:0007669"/>
    <property type="project" value="UniProtKB-EC"/>
</dbReference>
<evidence type="ECO:0000313" key="10">
    <source>
        <dbReference type="Proteomes" id="UP001597391"/>
    </source>
</evidence>
<dbReference type="RefSeq" id="WP_377467013.1">
    <property type="nucleotide sequence ID" value="NZ_JBHUOP010000004.1"/>
</dbReference>
<organism evidence="9 10">
    <name type="scientific">Populibacterium corticicola</name>
    <dbReference type="NCBI Taxonomy" id="1812826"/>
    <lineage>
        <taxon>Bacteria</taxon>
        <taxon>Bacillati</taxon>
        <taxon>Actinomycetota</taxon>
        <taxon>Actinomycetes</taxon>
        <taxon>Micrococcales</taxon>
        <taxon>Jonesiaceae</taxon>
        <taxon>Populibacterium</taxon>
    </lineage>
</organism>
<comment type="catalytic activity">
    <reaction evidence="4">
        <text>L-proline + NAD(+) = (S)-1-pyrroline-5-carboxylate + NADH + 2 H(+)</text>
        <dbReference type="Rhea" id="RHEA:14105"/>
        <dbReference type="ChEBI" id="CHEBI:15378"/>
        <dbReference type="ChEBI" id="CHEBI:17388"/>
        <dbReference type="ChEBI" id="CHEBI:57540"/>
        <dbReference type="ChEBI" id="CHEBI:57945"/>
        <dbReference type="ChEBI" id="CHEBI:60039"/>
        <dbReference type="EC" id="1.5.1.2"/>
    </reaction>
</comment>
<dbReference type="PANTHER" id="PTHR11645">
    <property type="entry name" value="PYRROLINE-5-CARBOXYLATE REDUCTASE"/>
    <property type="match status" value="1"/>
</dbReference>
<dbReference type="PIRSF" id="PIRSF000193">
    <property type="entry name" value="Pyrrol-5-carb_rd"/>
    <property type="match status" value="1"/>
</dbReference>
<comment type="catalytic activity">
    <reaction evidence="4 6">
        <text>L-proline + NADP(+) = (S)-1-pyrroline-5-carboxylate + NADPH + 2 H(+)</text>
        <dbReference type="Rhea" id="RHEA:14109"/>
        <dbReference type="ChEBI" id="CHEBI:15378"/>
        <dbReference type="ChEBI" id="CHEBI:17388"/>
        <dbReference type="ChEBI" id="CHEBI:57783"/>
        <dbReference type="ChEBI" id="CHEBI:58349"/>
        <dbReference type="ChEBI" id="CHEBI:60039"/>
        <dbReference type="EC" id="1.5.1.2"/>
    </reaction>
</comment>
<comment type="pathway">
    <text evidence="4 6">Amino-acid biosynthesis; L-proline biosynthesis; L-proline from L-glutamate 5-semialdehyde: step 1/1.</text>
</comment>
<dbReference type="NCBIfam" id="TIGR00112">
    <property type="entry name" value="proC"/>
    <property type="match status" value="1"/>
</dbReference>
<dbReference type="EMBL" id="JBHUOP010000004">
    <property type="protein sequence ID" value="MFD2841094.1"/>
    <property type="molecule type" value="Genomic_DNA"/>
</dbReference>
<protein>
    <recommendedName>
        <fullName evidence="4 5">Pyrroline-5-carboxylate reductase</fullName>
        <shortName evidence="4">P5C reductase</shortName>
        <shortName evidence="4">P5CR</shortName>
        <ecNumber evidence="4 5">1.5.1.2</ecNumber>
    </recommendedName>
    <alternativeName>
        <fullName evidence="4">PCA reductase</fullName>
    </alternativeName>
</protein>
<comment type="similarity">
    <text evidence="1 4 6">Belongs to the pyrroline-5-carboxylate reductase family.</text>
</comment>
<dbReference type="InterPro" id="IPR008927">
    <property type="entry name" value="6-PGluconate_DH-like_C_sf"/>
</dbReference>
<accession>A0ABW5XI69</accession>
<feature type="domain" description="Pyrroline-5-carboxylate reductase catalytic N-terminal" evidence="7">
    <location>
        <begin position="6"/>
        <end position="101"/>
    </location>
</feature>